<dbReference type="CDD" id="cd00093">
    <property type="entry name" value="HTH_XRE"/>
    <property type="match status" value="1"/>
</dbReference>
<evidence type="ECO:0000313" key="3">
    <source>
        <dbReference type="Proteomes" id="UP000297422"/>
    </source>
</evidence>
<dbReference type="EMBL" id="RQGT01000066">
    <property type="protein sequence ID" value="TGM16927.1"/>
    <property type="molecule type" value="Genomic_DNA"/>
</dbReference>
<gene>
    <name evidence="2" type="ORF">EHQ90_08495</name>
</gene>
<proteinExistence type="predicted"/>
<dbReference type="InterPro" id="IPR001387">
    <property type="entry name" value="Cro/C1-type_HTH"/>
</dbReference>
<organism evidence="2 3">
    <name type="scientific">Leptospira stimsonii</name>
    <dbReference type="NCBI Taxonomy" id="2202203"/>
    <lineage>
        <taxon>Bacteria</taxon>
        <taxon>Pseudomonadati</taxon>
        <taxon>Spirochaetota</taxon>
        <taxon>Spirochaetia</taxon>
        <taxon>Leptospirales</taxon>
        <taxon>Leptospiraceae</taxon>
        <taxon>Leptospira</taxon>
    </lineage>
</organism>
<accession>A0ABY2N4W3</accession>
<feature type="domain" description="HTH cro/C1-type" evidence="1">
    <location>
        <begin position="24"/>
        <end position="69"/>
    </location>
</feature>
<name>A0ABY2N4W3_9LEPT</name>
<protein>
    <submittedName>
        <fullName evidence="2">XRE family transcriptional regulator</fullName>
    </submittedName>
</protein>
<reference evidence="3" key="1">
    <citation type="journal article" date="2019" name="PLoS Negl. Trop. Dis.">
        <title>Revisiting the worldwide diversity of Leptospira species in the environment.</title>
        <authorList>
            <person name="Vincent A.T."/>
            <person name="Schiettekatte O."/>
            <person name="Bourhy P."/>
            <person name="Veyrier F.J."/>
            <person name="Picardeau M."/>
        </authorList>
    </citation>
    <scope>NUCLEOTIDE SEQUENCE [LARGE SCALE GENOMIC DNA]</scope>
    <source>
        <strain evidence="3">201702407</strain>
    </source>
</reference>
<keyword evidence="3" id="KW-1185">Reference proteome</keyword>
<dbReference type="RefSeq" id="WP_135684741.1">
    <property type="nucleotide sequence ID" value="NZ_RQEQ01000013.1"/>
</dbReference>
<dbReference type="SUPFAM" id="SSF47413">
    <property type="entry name" value="lambda repressor-like DNA-binding domains"/>
    <property type="match status" value="1"/>
</dbReference>
<sequence>MTNEKYESLIGQKTLAVIEANGESQTNAAPKLKLTKAGLNNLIKGRLESPSKTFLDAIVKIYNVDLNWLLDDSKPVFPISYNQGSGEKASQMNRDEDILYNQIKNSKGIKSIVKNLINLSTKEVNTWAGIISEYSKMKEDTKKK</sequence>
<evidence type="ECO:0000259" key="1">
    <source>
        <dbReference type="PROSITE" id="PS50943"/>
    </source>
</evidence>
<dbReference type="InterPro" id="IPR010982">
    <property type="entry name" value="Lambda_DNA-bd_dom_sf"/>
</dbReference>
<dbReference type="Proteomes" id="UP000297422">
    <property type="component" value="Unassembled WGS sequence"/>
</dbReference>
<evidence type="ECO:0000313" key="2">
    <source>
        <dbReference type="EMBL" id="TGM16927.1"/>
    </source>
</evidence>
<comment type="caution">
    <text evidence="2">The sequence shown here is derived from an EMBL/GenBank/DDBJ whole genome shotgun (WGS) entry which is preliminary data.</text>
</comment>
<dbReference type="Gene3D" id="1.10.260.40">
    <property type="entry name" value="lambda repressor-like DNA-binding domains"/>
    <property type="match status" value="1"/>
</dbReference>
<dbReference type="PROSITE" id="PS50943">
    <property type="entry name" value="HTH_CROC1"/>
    <property type="match status" value="1"/>
</dbReference>